<gene>
    <name evidence="1" type="ORF">NRP21_25565</name>
</gene>
<evidence type="ECO:0000313" key="2">
    <source>
        <dbReference type="Proteomes" id="UP001524642"/>
    </source>
</evidence>
<dbReference type="EMBL" id="JANJOU010000034">
    <property type="protein sequence ID" value="MCR0985424.1"/>
    <property type="molecule type" value="Genomic_DNA"/>
</dbReference>
<protein>
    <submittedName>
        <fullName evidence="1">Uncharacterized protein</fullName>
    </submittedName>
</protein>
<dbReference type="RefSeq" id="WP_257719071.1">
    <property type="nucleotide sequence ID" value="NZ_JANJOU010000034.1"/>
</dbReference>
<evidence type="ECO:0000313" key="1">
    <source>
        <dbReference type="EMBL" id="MCR0985424.1"/>
    </source>
</evidence>
<reference evidence="1 2" key="1">
    <citation type="submission" date="2022-06" db="EMBL/GenBank/DDBJ databases">
        <title>Roseomonas CN29.</title>
        <authorList>
            <person name="Cheng Y."/>
            <person name="He X."/>
        </authorList>
    </citation>
    <scope>NUCLEOTIDE SEQUENCE [LARGE SCALE GENOMIC DNA]</scope>
    <source>
        <strain evidence="1 2">CN29</strain>
    </source>
</reference>
<dbReference type="Proteomes" id="UP001524642">
    <property type="component" value="Unassembled WGS sequence"/>
</dbReference>
<keyword evidence="2" id="KW-1185">Reference proteome</keyword>
<sequence length="55" mass="6016">MTALLALPCSMVGTSAAKRLLETMTDLQIRRRANRLIAAIAGYYVVQGTVLHSLR</sequence>
<name>A0ABT1XBW7_9PROT</name>
<proteinExistence type="predicted"/>
<comment type="caution">
    <text evidence="1">The sequence shown here is derived from an EMBL/GenBank/DDBJ whole genome shotgun (WGS) entry which is preliminary data.</text>
</comment>
<accession>A0ABT1XBW7</accession>
<organism evidence="1 2">
    <name type="scientific">Roseomonas populi</name>
    <dbReference type="NCBI Taxonomy" id="3121582"/>
    <lineage>
        <taxon>Bacteria</taxon>
        <taxon>Pseudomonadati</taxon>
        <taxon>Pseudomonadota</taxon>
        <taxon>Alphaproteobacteria</taxon>
        <taxon>Acetobacterales</taxon>
        <taxon>Roseomonadaceae</taxon>
        <taxon>Roseomonas</taxon>
    </lineage>
</organism>